<protein>
    <recommendedName>
        <fullName evidence="6">RING-type domain-containing protein</fullName>
    </recommendedName>
</protein>
<keyword evidence="1 3" id="KW-0863">Zinc-finger</keyword>
<dbReference type="InterPro" id="IPR013083">
    <property type="entry name" value="Znf_RING/FYVE/PHD"/>
</dbReference>
<feature type="signal peptide" evidence="5">
    <location>
        <begin position="1"/>
        <end position="21"/>
    </location>
</feature>
<dbReference type="AlphaFoldDB" id="A0AAF5PY84"/>
<dbReference type="WBParaSite" id="mrna-Wban_07326">
    <property type="protein sequence ID" value="mrna-Wban_07326"/>
    <property type="gene ID" value="Wban_07326"/>
</dbReference>
<reference evidence="8" key="3">
    <citation type="submission" date="2024-02" db="UniProtKB">
        <authorList>
            <consortium name="WormBaseParasite"/>
        </authorList>
    </citation>
    <scope>IDENTIFICATION</scope>
    <source>
        <strain evidence="8">pt0022</strain>
    </source>
</reference>
<keyword evidence="2" id="KW-0862">Zinc</keyword>
<sequence length="397" mass="45999">MTSRLQCLICLDTLLLSESAAVRCGHVFHLQCILQWFENCKTCPVCRKKATTRDLVRQLFFQMEENKSFIFNSTDPFEMHNQLQNALDNLEKEKQAVAEAKNEANAYITANLLLKEKVTNLESISQLNMQRIKHLEDMLTKQMDLEKELQKYKKRLRATAFYKLLSSVKDEPVLEIDKYISSEGLEVKKFIALLRRQLKDTTKTMENQKEELRENRKKISELQKKLNEHKNLNVALKKELDSARVDPSQTIMNAALEEVIAFSPRQQSFSPVKVDDRKFPASLIASAYRSTSTNSAAVEKMQGTTPVRRSLVEKVSKNESQSDIENDMEEVFVPPIIRRCAITLSHSTLRKTRTVKSNQMTKNRVLKRRSSCIQHRKEKEARSLRYLNLKNDIITID</sequence>
<evidence type="ECO:0000259" key="6">
    <source>
        <dbReference type="PROSITE" id="PS50089"/>
    </source>
</evidence>
<dbReference type="InterPro" id="IPR052639">
    <property type="entry name" value="TRAIP_ubiq-protein_ligase"/>
</dbReference>
<organism evidence="7 8">
    <name type="scientific">Wuchereria bancrofti</name>
    <dbReference type="NCBI Taxonomy" id="6293"/>
    <lineage>
        <taxon>Eukaryota</taxon>
        <taxon>Metazoa</taxon>
        <taxon>Ecdysozoa</taxon>
        <taxon>Nematoda</taxon>
        <taxon>Chromadorea</taxon>
        <taxon>Rhabditida</taxon>
        <taxon>Spirurina</taxon>
        <taxon>Spiruromorpha</taxon>
        <taxon>Filarioidea</taxon>
        <taxon>Onchocercidae</taxon>
        <taxon>Wuchereria</taxon>
    </lineage>
</organism>
<evidence type="ECO:0000256" key="3">
    <source>
        <dbReference type="PROSITE-ProRule" id="PRU00175"/>
    </source>
</evidence>
<keyword evidence="1 3" id="KW-0479">Metal-binding</keyword>
<dbReference type="GO" id="GO:0005634">
    <property type="term" value="C:nucleus"/>
    <property type="evidence" value="ECO:0007669"/>
    <property type="project" value="TreeGrafter"/>
</dbReference>
<dbReference type="GO" id="GO:0016567">
    <property type="term" value="P:protein ubiquitination"/>
    <property type="evidence" value="ECO:0007669"/>
    <property type="project" value="TreeGrafter"/>
</dbReference>
<keyword evidence="5" id="KW-0732">Signal</keyword>
<evidence type="ECO:0000313" key="7">
    <source>
        <dbReference type="Proteomes" id="UP000093561"/>
    </source>
</evidence>
<keyword evidence="4" id="KW-0175">Coiled coil</keyword>
<feature type="domain" description="RING-type" evidence="6">
    <location>
        <begin position="7"/>
        <end position="47"/>
    </location>
</feature>
<dbReference type="PANTHER" id="PTHR46569:SF1">
    <property type="entry name" value="E3 UBIQUITIN-PROTEIN LIGASE RFWD3-RELATED"/>
    <property type="match status" value="1"/>
</dbReference>
<dbReference type="PANTHER" id="PTHR46569">
    <property type="entry name" value="E3 UBIQUITIN-PROTEIN LIGASE TRAIP"/>
    <property type="match status" value="1"/>
</dbReference>
<evidence type="ECO:0000313" key="8">
    <source>
        <dbReference type="WBParaSite" id="mrna-Wban_07326"/>
    </source>
</evidence>
<accession>A0AAF5PY84</accession>
<dbReference type="GO" id="GO:0008270">
    <property type="term" value="F:zinc ion binding"/>
    <property type="evidence" value="ECO:0007669"/>
    <property type="project" value="UniProtKB-KW"/>
</dbReference>
<reference evidence="7" key="1">
    <citation type="submission" date="2015-03" db="EMBL/GenBank/DDBJ databases">
        <title>Wuchereria bancrofti Genome Sequencing Papua New Guinea Strain.</title>
        <authorList>
            <person name="Small S.T."/>
            <person name="Serre D."/>
            <person name="Zimmerman P.A."/>
        </authorList>
    </citation>
    <scope>NUCLEOTIDE SEQUENCE [LARGE SCALE GENOMIC DNA]</scope>
    <source>
        <strain evidence="7">pt0022</strain>
    </source>
</reference>
<evidence type="ECO:0000256" key="2">
    <source>
        <dbReference type="ARBA" id="ARBA00022833"/>
    </source>
</evidence>
<dbReference type="PROSITE" id="PS50089">
    <property type="entry name" value="ZF_RING_2"/>
    <property type="match status" value="1"/>
</dbReference>
<evidence type="ECO:0000256" key="5">
    <source>
        <dbReference type="SAM" id="SignalP"/>
    </source>
</evidence>
<dbReference type="Gene3D" id="3.30.40.10">
    <property type="entry name" value="Zinc/RING finger domain, C3HC4 (zinc finger)"/>
    <property type="match status" value="1"/>
</dbReference>
<proteinExistence type="predicted"/>
<reference evidence="7" key="2">
    <citation type="journal article" date="2016" name="Mol. Ecol.">
        <title>Population genomics of the filarial nematode parasite Wuchereria bancrofti from mosquitoes.</title>
        <authorList>
            <person name="Small S.T."/>
            <person name="Reimer L.J."/>
            <person name="Tisch D.J."/>
            <person name="King C.L."/>
            <person name="Christensen B.M."/>
            <person name="Siba P.M."/>
            <person name="Kazura J.W."/>
            <person name="Serre D."/>
            <person name="Zimmerman P.A."/>
        </authorList>
    </citation>
    <scope>NUCLEOTIDE SEQUENCE</scope>
    <source>
        <strain evidence="7">pt0022</strain>
    </source>
</reference>
<feature type="chain" id="PRO_5042113993" description="RING-type domain-containing protein" evidence="5">
    <location>
        <begin position="22"/>
        <end position="397"/>
    </location>
</feature>
<dbReference type="SUPFAM" id="SSF57850">
    <property type="entry name" value="RING/U-box"/>
    <property type="match status" value="1"/>
</dbReference>
<dbReference type="GO" id="GO:0031297">
    <property type="term" value="P:replication fork processing"/>
    <property type="evidence" value="ECO:0007669"/>
    <property type="project" value="TreeGrafter"/>
</dbReference>
<feature type="coiled-coil region" evidence="4">
    <location>
        <begin position="191"/>
        <end position="246"/>
    </location>
</feature>
<evidence type="ECO:0000256" key="4">
    <source>
        <dbReference type="SAM" id="Coils"/>
    </source>
</evidence>
<dbReference type="Proteomes" id="UP000093561">
    <property type="component" value="Unassembled WGS sequence"/>
</dbReference>
<dbReference type="GO" id="GO:0061630">
    <property type="term" value="F:ubiquitin protein ligase activity"/>
    <property type="evidence" value="ECO:0007669"/>
    <property type="project" value="TreeGrafter"/>
</dbReference>
<feature type="coiled-coil region" evidence="4">
    <location>
        <begin position="80"/>
        <end position="110"/>
    </location>
</feature>
<dbReference type="Pfam" id="PF13639">
    <property type="entry name" value="zf-RING_2"/>
    <property type="match status" value="1"/>
</dbReference>
<name>A0AAF5PY84_WUCBA</name>
<dbReference type="InterPro" id="IPR001841">
    <property type="entry name" value="Znf_RING"/>
</dbReference>
<dbReference type="SMART" id="SM00184">
    <property type="entry name" value="RING"/>
    <property type="match status" value="1"/>
</dbReference>
<evidence type="ECO:0000256" key="1">
    <source>
        <dbReference type="ARBA" id="ARBA00022771"/>
    </source>
</evidence>
<dbReference type="GO" id="GO:0090734">
    <property type="term" value="C:site of DNA damage"/>
    <property type="evidence" value="ECO:0007669"/>
    <property type="project" value="TreeGrafter"/>
</dbReference>